<sequence length="243" mass="24496">MGEVLLLLVVALTVAAVVFGVTVLVSGRDPGLAPAEPDGRAVPLPGARPLHESDIAEVRFDTALRGYRMAQVDQAMRRAAYDIGYKSELIGVLEAEVLALREGRTADADALRRAREESAGPSPAGVAPSDAVSPAGDTRADASDAEAGVAAAPAAAAVEDEAVLPTPAPATPAGEVVPVAAPVDQEPADRQVPLRPPADPTASPAASAPATDPAGTVGRTAQGPAGDDDDERERGAVVRSESA</sequence>
<dbReference type="Proteomes" id="UP001290101">
    <property type="component" value="Unassembled WGS sequence"/>
</dbReference>
<feature type="region of interest" description="Disordered" evidence="1">
    <location>
        <begin position="165"/>
        <end position="243"/>
    </location>
</feature>
<dbReference type="EMBL" id="JAXOTQ010000007">
    <property type="protein sequence ID" value="MDZ5489368.1"/>
    <property type="molecule type" value="Genomic_DNA"/>
</dbReference>
<reference evidence="2 3" key="1">
    <citation type="submission" date="2023-12" db="EMBL/GenBank/DDBJ databases">
        <title>Micromonospora sp. nov., isolated from Atacama Desert.</title>
        <authorList>
            <person name="Carro L."/>
            <person name="Golinska P."/>
            <person name="Klenk H.-P."/>
            <person name="Goodfellow M."/>
        </authorList>
    </citation>
    <scope>NUCLEOTIDE SEQUENCE [LARGE SCALE GENOMIC DNA]</scope>
    <source>
        <strain evidence="2 3">4G53</strain>
    </source>
</reference>
<dbReference type="NCBIfam" id="TIGR03544">
    <property type="entry name" value="DivI1A_domain"/>
    <property type="match status" value="1"/>
</dbReference>
<protein>
    <submittedName>
        <fullName evidence="2">DivIVA domain-containing protein</fullName>
    </submittedName>
</protein>
<feature type="compositionally biased region" description="Low complexity" evidence="1">
    <location>
        <begin position="171"/>
        <end position="183"/>
    </location>
</feature>
<dbReference type="InterPro" id="IPR019933">
    <property type="entry name" value="DivIVA_domain"/>
</dbReference>
<evidence type="ECO:0000313" key="3">
    <source>
        <dbReference type="Proteomes" id="UP001290101"/>
    </source>
</evidence>
<organism evidence="2 3">
    <name type="scientific">Micromonospora sicca</name>
    <dbReference type="NCBI Taxonomy" id="2202420"/>
    <lineage>
        <taxon>Bacteria</taxon>
        <taxon>Bacillati</taxon>
        <taxon>Actinomycetota</taxon>
        <taxon>Actinomycetes</taxon>
        <taxon>Micromonosporales</taxon>
        <taxon>Micromonosporaceae</taxon>
        <taxon>Micromonospora</taxon>
    </lineage>
</organism>
<accession>A0ABU5JA03</accession>
<feature type="region of interest" description="Disordered" evidence="1">
    <location>
        <begin position="110"/>
        <end position="153"/>
    </location>
</feature>
<keyword evidence="3" id="KW-1185">Reference proteome</keyword>
<evidence type="ECO:0000313" key="2">
    <source>
        <dbReference type="EMBL" id="MDZ5489368.1"/>
    </source>
</evidence>
<gene>
    <name evidence="2" type="ORF">U2F25_07785</name>
</gene>
<feature type="compositionally biased region" description="Basic and acidic residues" evidence="1">
    <location>
        <begin position="232"/>
        <end position="243"/>
    </location>
</feature>
<proteinExistence type="predicted"/>
<name>A0ABU5JA03_9ACTN</name>
<comment type="caution">
    <text evidence="2">The sequence shown here is derived from an EMBL/GenBank/DDBJ whole genome shotgun (WGS) entry which is preliminary data.</text>
</comment>
<evidence type="ECO:0000256" key="1">
    <source>
        <dbReference type="SAM" id="MobiDB-lite"/>
    </source>
</evidence>
<dbReference type="RefSeq" id="WP_322439748.1">
    <property type="nucleotide sequence ID" value="NZ_JAXOTQ010000007.1"/>
</dbReference>
<feature type="compositionally biased region" description="Low complexity" evidence="1">
    <location>
        <begin position="200"/>
        <end position="214"/>
    </location>
</feature>